<evidence type="ECO:0000313" key="1">
    <source>
        <dbReference type="EMBL" id="CAB3786262.1"/>
    </source>
</evidence>
<proteinExistence type="predicted"/>
<accession>A0A6J5FWF7</accession>
<gene>
    <name evidence="1" type="ORF">LMG27177_01966</name>
</gene>
<reference evidence="1 2" key="1">
    <citation type="submission" date="2020-04" db="EMBL/GenBank/DDBJ databases">
        <authorList>
            <person name="De Canck E."/>
        </authorList>
    </citation>
    <scope>NUCLEOTIDE SEQUENCE [LARGE SCALE GENOMIC DNA]</scope>
    <source>
        <strain evidence="1 2">LMG 27177</strain>
    </source>
</reference>
<sequence>MLRAWYAGMPVRNAAERYLPDRVGAARSARGVLGGIRRKLVKAWTDLAAILGLPDGERLREAKTTVEATELFRDAHADSADQ</sequence>
<protein>
    <submittedName>
        <fullName evidence="1">Uncharacterized protein</fullName>
    </submittedName>
</protein>
<organism evidence="1 2">
    <name type="scientific">Paraburkholderia fynbosensis</name>
    <dbReference type="NCBI Taxonomy" id="1200993"/>
    <lineage>
        <taxon>Bacteria</taxon>
        <taxon>Pseudomonadati</taxon>
        <taxon>Pseudomonadota</taxon>
        <taxon>Betaproteobacteria</taxon>
        <taxon>Burkholderiales</taxon>
        <taxon>Burkholderiaceae</taxon>
        <taxon>Paraburkholderia</taxon>
    </lineage>
</organism>
<evidence type="ECO:0000313" key="2">
    <source>
        <dbReference type="Proteomes" id="UP000494252"/>
    </source>
</evidence>
<keyword evidence="2" id="KW-1185">Reference proteome</keyword>
<name>A0A6J5FWF7_9BURK</name>
<dbReference type="EMBL" id="CADIKI010000005">
    <property type="protein sequence ID" value="CAB3786262.1"/>
    <property type="molecule type" value="Genomic_DNA"/>
</dbReference>
<dbReference type="AlphaFoldDB" id="A0A6J5FWF7"/>
<dbReference type="Proteomes" id="UP000494252">
    <property type="component" value="Unassembled WGS sequence"/>
</dbReference>